<comment type="caution">
    <text evidence="9">The sequence shown here is derived from an EMBL/GenBank/DDBJ whole genome shotgun (WGS) entry which is preliminary data.</text>
</comment>
<evidence type="ECO:0000256" key="6">
    <source>
        <dbReference type="ARBA" id="ARBA00050776"/>
    </source>
</evidence>
<evidence type="ECO:0000256" key="1">
    <source>
        <dbReference type="ARBA" id="ARBA00001933"/>
    </source>
</evidence>
<dbReference type="PROSITE" id="PS00595">
    <property type="entry name" value="AA_TRANSFER_CLASS_5"/>
    <property type="match status" value="1"/>
</dbReference>
<dbReference type="GO" id="GO:0006534">
    <property type="term" value="P:cysteine metabolic process"/>
    <property type="evidence" value="ECO:0007669"/>
    <property type="project" value="InterPro"/>
</dbReference>
<protein>
    <recommendedName>
        <fullName evidence="3">cysteine desulfurase</fullName>
        <ecNumber evidence="3">2.8.1.7</ecNumber>
    </recommendedName>
</protein>
<gene>
    <name evidence="9" type="ORF">KC622_00470</name>
</gene>
<name>A0A955I1E7_9BACT</name>
<organism evidence="9 10">
    <name type="scientific">Candidatus Dojkabacteria bacterium</name>
    <dbReference type="NCBI Taxonomy" id="2099670"/>
    <lineage>
        <taxon>Bacteria</taxon>
        <taxon>Candidatus Dojkabacteria</taxon>
    </lineage>
</organism>
<dbReference type="InterPro" id="IPR015424">
    <property type="entry name" value="PyrdxlP-dep_Trfase"/>
</dbReference>
<dbReference type="PANTHER" id="PTHR43586:SF8">
    <property type="entry name" value="CYSTEINE DESULFURASE 1, CHLOROPLASTIC"/>
    <property type="match status" value="1"/>
</dbReference>
<comment type="similarity">
    <text evidence="2">Belongs to the class-V pyridoxal-phosphate-dependent aminotransferase family. Csd subfamily.</text>
</comment>
<reference evidence="9" key="1">
    <citation type="submission" date="2020-04" db="EMBL/GenBank/DDBJ databases">
        <authorList>
            <person name="Zhang T."/>
        </authorList>
    </citation>
    <scope>NUCLEOTIDE SEQUENCE</scope>
    <source>
        <strain evidence="9">HKST-UBA16</strain>
    </source>
</reference>
<comment type="catalytic activity">
    <reaction evidence="6">
        <text>(sulfur carrier)-H + L-cysteine = (sulfur carrier)-SH + L-alanine</text>
        <dbReference type="Rhea" id="RHEA:43892"/>
        <dbReference type="Rhea" id="RHEA-COMP:14737"/>
        <dbReference type="Rhea" id="RHEA-COMP:14739"/>
        <dbReference type="ChEBI" id="CHEBI:29917"/>
        <dbReference type="ChEBI" id="CHEBI:35235"/>
        <dbReference type="ChEBI" id="CHEBI:57972"/>
        <dbReference type="ChEBI" id="CHEBI:64428"/>
        <dbReference type="EC" id="2.8.1.7"/>
    </reaction>
</comment>
<keyword evidence="9" id="KW-0032">Aminotransferase</keyword>
<evidence type="ECO:0000256" key="4">
    <source>
        <dbReference type="ARBA" id="ARBA00022679"/>
    </source>
</evidence>
<feature type="non-terminal residue" evidence="9">
    <location>
        <position position="1"/>
    </location>
</feature>
<keyword evidence="5" id="KW-0663">Pyridoxal phosphate</keyword>
<comment type="cofactor">
    <cofactor evidence="1 7">
        <name>pyridoxal 5'-phosphate</name>
        <dbReference type="ChEBI" id="CHEBI:597326"/>
    </cofactor>
</comment>
<dbReference type="GO" id="GO:0030170">
    <property type="term" value="F:pyridoxal phosphate binding"/>
    <property type="evidence" value="ECO:0007669"/>
    <property type="project" value="InterPro"/>
</dbReference>
<evidence type="ECO:0000259" key="8">
    <source>
        <dbReference type="Pfam" id="PF00266"/>
    </source>
</evidence>
<sequence>VGRQLLVSGDVVVLTEMEHHSNIVPWQLLAKEKGITIEWIGVKDDFQLDEENLRFILGRYGDRVKLLSVVDVSNVLGVRNNVKQLISIAQQAGAATLVDCAQSVSRFKIDVKEWGCDFLVFSGHKLFGPTGTGVLYARKQWLEKLEPWMGGGEMVVSVNKASAIWADSPWKFEAGTPNIAGGIGLGAAIDWVDRNIDFSEHAVNEKDLIDIALKGLSQISGISILGPTDSTERFGVVAFSVDKVHPHDIASFLDEDGIAIRAGYHCAEPVHKRFGFGSTARISFALYNTKQEVEAFLDSLSRCIKKFR</sequence>
<dbReference type="Gene3D" id="3.40.640.10">
    <property type="entry name" value="Type I PLP-dependent aspartate aminotransferase-like (Major domain)"/>
    <property type="match status" value="1"/>
</dbReference>
<accession>A0A955I1E7</accession>
<dbReference type="CDD" id="cd06453">
    <property type="entry name" value="SufS_like"/>
    <property type="match status" value="1"/>
</dbReference>
<proteinExistence type="inferred from homology"/>
<dbReference type="Pfam" id="PF00266">
    <property type="entry name" value="Aminotran_5"/>
    <property type="match status" value="1"/>
</dbReference>
<dbReference type="InterPro" id="IPR015421">
    <property type="entry name" value="PyrdxlP-dep_Trfase_major"/>
</dbReference>
<dbReference type="Proteomes" id="UP000748332">
    <property type="component" value="Unassembled WGS sequence"/>
</dbReference>
<dbReference type="AlphaFoldDB" id="A0A955I1E7"/>
<evidence type="ECO:0000256" key="5">
    <source>
        <dbReference type="ARBA" id="ARBA00022898"/>
    </source>
</evidence>
<dbReference type="GO" id="GO:0031071">
    <property type="term" value="F:cysteine desulfurase activity"/>
    <property type="evidence" value="ECO:0007669"/>
    <property type="project" value="UniProtKB-EC"/>
</dbReference>
<feature type="domain" description="Aminotransferase class V" evidence="8">
    <location>
        <begin position="4"/>
        <end position="296"/>
    </location>
</feature>
<dbReference type="InterPro" id="IPR015422">
    <property type="entry name" value="PyrdxlP-dep_Trfase_small"/>
</dbReference>
<reference evidence="9" key="2">
    <citation type="journal article" date="2021" name="Microbiome">
        <title>Successional dynamics and alternative stable states in a saline activated sludge microbial community over 9 years.</title>
        <authorList>
            <person name="Wang Y."/>
            <person name="Ye J."/>
            <person name="Ju F."/>
            <person name="Liu L."/>
            <person name="Boyd J.A."/>
            <person name="Deng Y."/>
            <person name="Parks D.H."/>
            <person name="Jiang X."/>
            <person name="Yin X."/>
            <person name="Woodcroft B.J."/>
            <person name="Tyson G.W."/>
            <person name="Hugenholtz P."/>
            <person name="Polz M.F."/>
            <person name="Zhang T."/>
        </authorList>
    </citation>
    <scope>NUCLEOTIDE SEQUENCE</scope>
    <source>
        <strain evidence="9">HKST-UBA16</strain>
    </source>
</reference>
<dbReference type="EC" id="2.8.1.7" evidence="3"/>
<evidence type="ECO:0000256" key="2">
    <source>
        <dbReference type="ARBA" id="ARBA00010447"/>
    </source>
</evidence>
<dbReference type="Gene3D" id="3.90.1150.10">
    <property type="entry name" value="Aspartate Aminotransferase, domain 1"/>
    <property type="match status" value="1"/>
</dbReference>
<evidence type="ECO:0000256" key="3">
    <source>
        <dbReference type="ARBA" id="ARBA00012239"/>
    </source>
</evidence>
<dbReference type="PANTHER" id="PTHR43586">
    <property type="entry name" value="CYSTEINE DESULFURASE"/>
    <property type="match status" value="1"/>
</dbReference>
<evidence type="ECO:0000313" key="9">
    <source>
        <dbReference type="EMBL" id="MCA9374783.1"/>
    </source>
</evidence>
<dbReference type="SUPFAM" id="SSF53383">
    <property type="entry name" value="PLP-dependent transferases"/>
    <property type="match status" value="1"/>
</dbReference>
<dbReference type="InterPro" id="IPR020578">
    <property type="entry name" value="Aminotrans_V_PyrdxlP_BS"/>
</dbReference>
<evidence type="ECO:0000313" key="10">
    <source>
        <dbReference type="Proteomes" id="UP000748332"/>
    </source>
</evidence>
<evidence type="ECO:0000256" key="7">
    <source>
        <dbReference type="RuleBase" id="RU004504"/>
    </source>
</evidence>
<keyword evidence="4" id="KW-0808">Transferase</keyword>
<dbReference type="InterPro" id="IPR010970">
    <property type="entry name" value="Cys_dSase_SufS"/>
</dbReference>
<dbReference type="EMBL" id="JAGQLM010000019">
    <property type="protein sequence ID" value="MCA9374783.1"/>
    <property type="molecule type" value="Genomic_DNA"/>
</dbReference>
<dbReference type="InterPro" id="IPR000192">
    <property type="entry name" value="Aminotrans_V_dom"/>
</dbReference>
<dbReference type="GO" id="GO:0008483">
    <property type="term" value="F:transaminase activity"/>
    <property type="evidence" value="ECO:0007669"/>
    <property type="project" value="UniProtKB-KW"/>
</dbReference>